<dbReference type="PANTHER" id="PTHR34698:SF2">
    <property type="entry name" value="5-OXOPROLINASE SUBUNIT B"/>
    <property type="match status" value="1"/>
</dbReference>
<dbReference type="SUPFAM" id="SSF160467">
    <property type="entry name" value="PH0987 N-terminal domain-like"/>
    <property type="match status" value="1"/>
</dbReference>
<dbReference type="InterPro" id="IPR029000">
    <property type="entry name" value="Cyclophilin-like_dom_sf"/>
</dbReference>
<dbReference type="GO" id="GO:0016787">
    <property type="term" value="F:hydrolase activity"/>
    <property type="evidence" value="ECO:0007669"/>
    <property type="project" value="UniProtKB-KW"/>
</dbReference>
<dbReference type="Pfam" id="PF02682">
    <property type="entry name" value="CT_C_D"/>
    <property type="match status" value="1"/>
</dbReference>
<dbReference type="Gene3D" id="3.30.1360.40">
    <property type="match status" value="1"/>
</dbReference>
<name>A0A831R3E2_9GAMM</name>
<evidence type="ECO:0000256" key="1">
    <source>
        <dbReference type="ARBA" id="ARBA00022741"/>
    </source>
</evidence>
<evidence type="ECO:0000259" key="4">
    <source>
        <dbReference type="SMART" id="SM00796"/>
    </source>
</evidence>
<dbReference type="SUPFAM" id="SSF50891">
    <property type="entry name" value="Cyclophilin-like"/>
    <property type="match status" value="1"/>
</dbReference>
<proteinExistence type="predicted"/>
<dbReference type="AlphaFoldDB" id="A0A831R3E2"/>
<gene>
    <name evidence="5" type="ORF">ENI00_03235</name>
</gene>
<organism evidence="5">
    <name type="scientific">Marinobacter antarcticus</name>
    <dbReference type="NCBI Taxonomy" id="564117"/>
    <lineage>
        <taxon>Bacteria</taxon>
        <taxon>Pseudomonadati</taxon>
        <taxon>Pseudomonadota</taxon>
        <taxon>Gammaproteobacteria</taxon>
        <taxon>Pseudomonadales</taxon>
        <taxon>Marinobacteraceae</taxon>
        <taxon>Marinobacter</taxon>
    </lineage>
</organism>
<dbReference type="PANTHER" id="PTHR34698">
    <property type="entry name" value="5-OXOPROLINASE SUBUNIT B"/>
    <property type="match status" value="1"/>
</dbReference>
<sequence length="232" mass="25634">MLESAGLDSWIVRLFDAIDENNLPWFSALSRRCEQAFGDALIDLVPSYTTLLVVFDPLRVSPAQARTMIYTILADLEPDGSTNTGEVHELATWYDPSVGPELSRVAEHADISVSDVIKIHSEQVYRVFALGFAPGFAFMGLLDPRIECPRLDTPRRRVPVGSVALAGRQTAAYPAPTPGGWNLLGRTSARLFDREREGFSLLRVGDQVRFVPVSRDEFEREGGDTTPTEPLA</sequence>
<keyword evidence="2 5" id="KW-0378">Hydrolase</keyword>
<dbReference type="Proteomes" id="UP000885748">
    <property type="component" value="Unassembled WGS sequence"/>
</dbReference>
<dbReference type="GO" id="GO:0005524">
    <property type="term" value="F:ATP binding"/>
    <property type="evidence" value="ECO:0007669"/>
    <property type="project" value="UniProtKB-KW"/>
</dbReference>
<dbReference type="InterPro" id="IPR010016">
    <property type="entry name" value="PxpB"/>
</dbReference>
<dbReference type="Gene3D" id="2.40.100.10">
    <property type="entry name" value="Cyclophilin-like"/>
    <property type="match status" value="1"/>
</dbReference>
<dbReference type="InterPro" id="IPR003833">
    <property type="entry name" value="CT_C_D"/>
</dbReference>
<keyword evidence="3" id="KW-0067">ATP-binding</keyword>
<protein>
    <submittedName>
        <fullName evidence="5">Allophanate hydrolase subunit 1</fullName>
    </submittedName>
</protein>
<evidence type="ECO:0000313" key="5">
    <source>
        <dbReference type="EMBL" id="HEA51334.1"/>
    </source>
</evidence>
<reference evidence="5" key="1">
    <citation type="journal article" date="2020" name="mSystems">
        <title>Genome- and Community-Level Interaction Insights into Carbon Utilization and Element Cycling Functions of Hydrothermarchaeota in Hydrothermal Sediment.</title>
        <authorList>
            <person name="Zhou Z."/>
            <person name="Liu Y."/>
            <person name="Xu W."/>
            <person name="Pan J."/>
            <person name="Luo Z.H."/>
            <person name="Li M."/>
        </authorList>
    </citation>
    <scope>NUCLEOTIDE SEQUENCE [LARGE SCALE GENOMIC DNA]</scope>
    <source>
        <strain evidence="5">HyVt-357</strain>
    </source>
</reference>
<evidence type="ECO:0000256" key="3">
    <source>
        <dbReference type="ARBA" id="ARBA00022840"/>
    </source>
</evidence>
<feature type="domain" description="Carboxyltransferase" evidence="4">
    <location>
        <begin position="2"/>
        <end position="202"/>
    </location>
</feature>
<comment type="caution">
    <text evidence="5">The sequence shown here is derived from an EMBL/GenBank/DDBJ whole genome shotgun (WGS) entry which is preliminary data.</text>
</comment>
<dbReference type="SMART" id="SM00796">
    <property type="entry name" value="AHS1"/>
    <property type="match status" value="1"/>
</dbReference>
<evidence type="ECO:0000256" key="2">
    <source>
        <dbReference type="ARBA" id="ARBA00022801"/>
    </source>
</evidence>
<keyword evidence="1" id="KW-0547">Nucleotide-binding</keyword>
<dbReference type="EMBL" id="DRGY01000029">
    <property type="protein sequence ID" value="HEA51334.1"/>
    <property type="molecule type" value="Genomic_DNA"/>
</dbReference>
<accession>A0A831R3E2</accession>